<sequence length="121" mass="14189">MRGGEQAAMHVVIRYTENYEPARGGIECIDVPFESGLSRRRMAFCELSHHPGAYGLVIEYRKEFEKADNSFEMHHVVEWVQVPILVRERSDREEYLAWFAKNVNLVEVDGHQFWPVHRPFG</sequence>
<keyword evidence="2" id="KW-1185">Reference proteome</keyword>
<accession>A0ABN6MCT5</accession>
<evidence type="ECO:0000313" key="2">
    <source>
        <dbReference type="Proteomes" id="UP001320544"/>
    </source>
</evidence>
<protein>
    <submittedName>
        <fullName evidence="1">Uncharacterized protein</fullName>
    </submittedName>
</protein>
<proteinExistence type="predicted"/>
<reference evidence="1 2" key="1">
    <citation type="submission" date="2022-01" db="EMBL/GenBank/DDBJ databases">
        <title>Novel bile acid biosynthetic pathways are enriched in the microbiome of centenarians.</title>
        <authorList>
            <person name="Sato Y."/>
            <person name="Atarashi K."/>
            <person name="Plichta R.D."/>
            <person name="Arai Y."/>
            <person name="Sasajima S."/>
            <person name="Kearney M.S."/>
            <person name="Suda W."/>
            <person name="Takeshita K."/>
            <person name="Sasaki T."/>
            <person name="Okamoto S."/>
            <person name="Skelly N.A."/>
            <person name="Okamura Y."/>
            <person name="Vlamakis H."/>
            <person name="Li Y."/>
            <person name="Tanoue T."/>
            <person name="Takei H."/>
            <person name="Nittono H."/>
            <person name="Narushima S."/>
            <person name="Irie J."/>
            <person name="Itoh H."/>
            <person name="Moriya K."/>
            <person name="Sugiura Y."/>
            <person name="Suematsu M."/>
            <person name="Moritoki N."/>
            <person name="Shibata S."/>
            <person name="Littman R.D."/>
            <person name="Fischbach A.M."/>
            <person name="Uwamino Y."/>
            <person name="Inoue T."/>
            <person name="Honda A."/>
            <person name="Hattori M."/>
            <person name="Murai T."/>
            <person name="Xavier J.R."/>
            <person name="Hirose N."/>
            <person name="Honda K."/>
        </authorList>
    </citation>
    <scope>NUCLEOTIDE SEQUENCE [LARGE SCALE GENOMIC DNA]</scope>
    <source>
        <strain evidence="1 2">CE91-St30</strain>
    </source>
</reference>
<dbReference type="EMBL" id="AP025564">
    <property type="protein sequence ID" value="BDE94850.1"/>
    <property type="molecule type" value="Genomic_DNA"/>
</dbReference>
<evidence type="ECO:0000313" key="1">
    <source>
        <dbReference type="EMBL" id="BDE94850.1"/>
    </source>
</evidence>
<organism evidence="1 2">
    <name type="scientific">Raoultibacter timonensis</name>
    <dbReference type="NCBI Taxonomy" id="1907662"/>
    <lineage>
        <taxon>Bacteria</taxon>
        <taxon>Bacillati</taxon>
        <taxon>Actinomycetota</taxon>
        <taxon>Coriobacteriia</taxon>
        <taxon>Eggerthellales</taxon>
        <taxon>Eggerthellaceae</taxon>
        <taxon>Raoultibacter</taxon>
    </lineage>
</organism>
<name>A0ABN6MCT5_9ACTN</name>
<dbReference type="Proteomes" id="UP001320544">
    <property type="component" value="Chromosome"/>
</dbReference>
<gene>
    <name evidence="1" type="ORF">CE91St30_01830</name>
</gene>